<dbReference type="Gene3D" id="3.40.50.300">
    <property type="entry name" value="P-loop containing nucleotide triphosphate hydrolases"/>
    <property type="match status" value="1"/>
</dbReference>
<dbReference type="PRINTS" id="PR00449">
    <property type="entry name" value="RASTRNSFRMNG"/>
</dbReference>
<organism evidence="3">
    <name type="scientific">Schistocephalus solidus</name>
    <name type="common">Tapeworm</name>
    <dbReference type="NCBI Taxonomy" id="70667"/>
    <lineage>
        <taxon>Eukaryota</taxon>
        <taxon>Metazoa</taxon>
        <taxon>Spiralia</taxon>
        <taxon>Lophotrochozoa</taxon>
        <taxon>Platyhelminthes</taxon>
        <taxon>Cestoda</taxon>
        <taxon>Eucestoda</taxon>
        <taxon>Diphyllobothriidea</taxon>
        <taxon>Diphyllobothriidae</taxon>
        <taxon>Schistocephalus</taxon>
    </lineage>
</organism>
<keyword evidence="2" id="KW-0547">Nucleotide-binding</keyword>
<dbReference type="AlphaFoldDB" id="A0A0X3Q600"/>
<dbReference type="InterPro" id="IPR001806">
    <property type="entry name" value="Small_GTPase"/>
</dbReference>
<dbReference type="SMART" id="SM00175">
    <property type="entry name" value="RAB"/>
    <property type="match status" value="1"/>
</dbReference>
<dbReference type="PANTHER" id="PTHR47978">
    <property type="match status" value="1"/>
</dbReference>
<dbReference type="CDD" id="cd00154">
    <property type="entry name" value="Rab"/>
    <property type="match status" value="1"/>
</dbReference>
<dbReference type="InterPro" id="IPR005225">
    <property type="entry name" value="Small_GTP-bd"/>
</dbReference>
<accession>A0A0X3Q600</accession>
<dbReference type="SMART" id="SM00174">
    <property type="entry name" value="RHO"/>
    <property type="match status" value="1"/>
</dbReference>
<dbReference type="EMBL" id="GEEE01005518">
    <property type="protein sequence ID" value="JAP57707.1"/>
    <property type="molecule type" value="Transcribed_RNA"/>
</dbReference>
<dbReference type="NCBIfam" id="TIGR00231">
    <property type="entry name" value="small_GTP"/>
    <property type="match status" value="1"/>
</dbReference>
<name>A0A0X3Q600_SCHSO</name>
<protein>
    <submittedName>
        <fullName evidence="3">Ras-related protein SEC4</fullName>
    </submittedName>
</protein>
<evidence type="ECO:0000256" key="1">
    <source>
        <dbReference type="ARBA" id="ARBA00006270"/>
    </source>
</evidence>
<comment type="similarity">
    <text evidence="1">Belongs to the small GTPase superfamily. Rab family.</text>
</comment>
<proteinExistence type="inferred from homology"/>
<evidence type="ECO:0000313" key="3">
    <source>
        <dbReference type="EMBL" id="JAP57707.1"/>
    </source>
</evidence>
<dbReference type="InterPro" id="IPR027417">
    <property type="entry name" value="P-loop_NTPase"/>
</dbReference>
<dbReference type="GO" id="GO:0003924">
    <property type="term" value="F:GTPase activity"/>
    <property type="evidence" value="ECO:0007669"/>
    <property type="project" value="InterPro"/>
</dbReference>
<dbReference type="GO" id="GO:0005525">
    <property type="term" value="F:GTP binding"/>
    <property type="evidence" value="ECO:0007669"/>
    <property type="project" value="InterPro"/>
</dbReference>
<sequence>MASLELNVAVVGESGAGKSTLVNRFVNGNYEAQPKTTFLNNLSVTKDVYGKDVKFSFYDSPGAPEYRDLALGIYAGADAVILCFDICDQQSFNEVEGWMEEIKQRKAKKSILILVGLKTDKSDRVIQADAAQKLAKKNDYLYLEASSLSGTGAAEVFITAASKFHKIDPPPKPGEEKKEHGLLVLFHLRRFNATREIFINGYFLLDSIY</sequence>
<dbReference type="Pfam" id="PF00071">
    <property type="entry name" value="Ras"/>
    <property type="match status" value="1"/>
</dbReference>
<evidence type="ECO:0000256" key="2">
    <source>
        <dbReference type="ARBA" id="ARBA00022741"/>
    </source>
</evidence>
<reference evidence="3" key="1">
    <citation type="submission" date="2016-01" db="EMBL/GenBank/DDBJ databases">
        <title>Reference transcriptome for the parasite Schistocephalus solidus: insights into the molecular evolution of parasitism.</title>
        <authorList>
            <person name="Hebert F.O."/>
            <person name="Grambauer S."/>
            <person name="Barber I."/>
            <person name="Landry C.R."/>
            <person name="Aubin-Horth N."/>
        </authorList>
    </citation>
    <scope>NUCLEOTIDE SEQUENCE</scope>
</reference>
<dbReference type="SUPFAM" id="SSF52540">
    <property type="entry name" value="P-loop containing nucleoside triphosphate hydrolases"/>
    <property type="match status" value="1"/>
</dbReference>
<dbReference type="FunFam" id="3.40.50.300:FF:001447">
    <property type="entry name" value="Ras-related protein Rab-1B"/>
    <property type="match status" value="1"/>
</dbReference>
<dbReference type="PROSITE" id="PS51419">
    <property type="entry name" value="RAB"/>
    <property type="match status" value="1"/>
</dbReference>
<gene>
    <name evidence="3" type="primary">SEC4</name>
    <name evidence="3" type="ORF">TR142664</name>
</gene>
<dbReference type="SMART" id="SM00173">
    <property type="entry name" value="RAS"/>
    <property type="match status" value="1"/>
</dbReference>